<dbReference type="PANTHER" id="PTHR43977">
    <property type="entry name" value="STRUCTURAL MAINTENANCE OF CHROMOSOMES PROTEIN 3"/>
    <property type="match status" value="1"/>
</dbReference>
<proteinExistence type="inferred from homology"/>
<keyword evidence="1 6" id="KW-0963">Cytoplasm</keyword>
<dbReference type="CDD" id="cd03278">
    <property type="entry name" value="ABC_SMC_barmotin"/>
    <property type="match status" value="1"/>
</dbReference>
<dbReference type="SUPFAM" id="SSF57997">
    <property type="entry name" value="Tropomyosin"/>
    <property type="match status" value="1"/>
</dbReference>
<evidence type="ECO:0000256" key="2">
    <source>
        <dbReference type="ARBA" id="ARBA00022741"/>
    </source>
</evidence>
<evidence type="ECO:0000256" key="6">
    <source>
        <dbReference type="HAMAP-Rule" id="MF_01894"/>
    </source>
</evidence>
<organism evidence="8 9">
    <name type="scientific">Flexistipes sinusarabici</name>
    <dbReference type="NCBI Taxonomy" id="2352"/>
    <lineage>
        <taxon>Bacteria</taxon>
        <taxon>Pseudomonadati</taxon>
        <taxon>Deferribacterota</taxon>
        <taxon>Deferribacteres</taxon>
        <taxon>Deferribacterales</taxon>
        <taxon>Flexistipitaceae</taxon>
        <taxon>Flexistipes</taxon>
    </lineage>
</organism>
<evidence type="ECO:0000259" key="7">
    <source>
        <dbReference type="Pfam" id="PF02463"/>
    </source>
</evidence>
<dbReference type="Gene3D" id="3.40.50.300">
    <property type="entry name" value="P-loop containing nucleotide triphosphate hydrolases"/>
    <property type="match status" value="2"/>
</dbReference>
<evidence type="ECO:0000256" key="5">
    <source>
        <dbReference type="ARBA" id="ARBA00023125"/>
    </source>
</evidence>
<dbReference type="InterPro" id="IPR003395">
    <property type="entry name" value="RecF/RecN/SMC_N"/>
</dbReference>
<dbReference type="GO" id="GO:0016887">
    <property type="term" value="F:ATP hydrolysis activity"/>
    <property type="evidence" value="ECO:0007669"/>
    <property type="project" value="InterPro"/>
</dbReference>
<keyword evidence="3 6" id="KW-0067">ATP-binding</keyword>
<dbReference type="GO" id="GO:0005737">
    <property type="term" value="C:cytoplasm"/>
    <property type="evidence" value="ECO:0007669"/>
    <property type="project" value="UniProtKB-SubCell"/>
</dbReference>
<dbReference type="EMBL" id="DPPF01000108">
    <property type="protein sequence ID" value="HCW93096.1"/>
    <property type="molecule type" value="Genomic_DNA"/>
</dbReference>
<feature type="domain" description="RecF/RecN/SMC N-terminal" evidence="7">
    <location>
        <begin position="4"/>
        <end position="1116"/>
    </location>
</feature>
<dbReference type="SUPFAM" id="SSF52540">
    <property type="entry name" value="P-loop containing nucleoside triphosphate hydrolases"/>
    <property type="match status" value="1"/>
</dbReference>
<sequence>MIFKRITLQGFKSFVEKTHLDFPSGVTCVVGPNGSGKSNILDAIRWVFGEQSARELRGSEMEDIVFAGSENRKPSGFAQVSLTLGDLDDETTAKWGTLSEITVSRKYYKTGEREYLINNRKCKLKDIKEIFYDTGIGARSISIIEQGKVEKIIQSSPEELRLFFEETAGVVKFKERKKEAEKRLSQTKDNLGRVNDIIAEVRQNASALYEQLQKLNSYKELKDSKKQLDFSYLFNSYKELKEKLSVLNKNHDDSLLRINEKNKTLEKLRSDLNKRKVELGEKQKEYQRCNETLIDLIEKINKCEADIKVLQSNIESSEHTKLQLKEEIERDNSKLRELTDENQRLKHSLEELEERKASIQEKIDEINDTLADLQLQKEDNDDELAECREIYLDFTQKITELRNKIYKNETEYENTEKNIKKLRAEQKEIDDNTEELNAEKDRLNSLVGDKKSDRLIYADKLEEFDVKLRETEEKLNVKAKEMEDIRIEHSTTKRTLELLQTQLKTETFADEGDEKFFHEIGAKFLVDFLPGHDTEVLKEFGDVLVLKGNDSNSRKELLYNIDRLKGSYRFVFENELDSFEKFLLETSFESVSANIIKFEHIFHKFGEKDKNALVLKLKNDIKTAESDISRAGILLEEKGSEYDNLKEKKDTIASEIEKFKKTKESLDQEINKYENELNTVLSDISRDRRRTDVLKKELNVNSEELGRIRSENKNLRTRLGEISEKQESYNEQMEELEEKSDFLSNKIDEYKDQLSELKIEIRGYSEQISGINKQKHYVDKDISTTSNKIADLKNRLKKLMTVDVSNWQTGLQSKQEYLKKYKREKIQNEDLKKFLETESEELRNGAEELENSINEQKDVINKEEREYERLHYSIMQTKSELKDLQERYEEKYQGSDIYNDLKSYETKDFKPRVIKNKIADIEKKIEELGPLNMAADNEYYEAQERLDFLLKQREDLENAIGTIYELIREIDDSTVKQFKHTFESVRKHFLDIFKILFGEGKAELKLTDENNLLTTGVEIFVQPPGKRLQNMNLLSGGEKAMTACTLLFAMFLHKPTPFCFLDEIDAPLDDANVNRFVKIVKELSKKSQFVIISHNQKTIENADSLYGVTMQEPGVSKILSVTLDKQDLKNTNATNLK</sequence>
<dbReference type="GO" id="GO:0006260">
    <property type="term" value="P:DNA replication"/>
    <property type="evidence" value="ECO:0007669"/>
    <property type="project" value="UniProtKB-UniRule"/>
</dbReference>
<evidence type="ECO:0000256" key="4">
    <source>
        <dbReference type="ARBA" id="ARBA00023054"/>
    </source>
</evidence>
<dbReference type="InterPro" id="IPR027417">
    <property type="entry name" value="P-loop_NTPase"/>
</dbReference>
<dbReference type="Gene3D" id="1.10.287.1490">
    <property type="match status" value="1"/>
</dbReference>
<protein>
    <recommendedName>
        <fullName evidence="6">Chromosome partition protein Smc</fullName>
    </recommendedName>
</protein>
<dbReference type="InterPro" id="IPR024704">
    <property type="entry name" value="SMC"/>
</dbReference>
<keyword evidence="4 6" id="KW-0175">Coiled coil</keyword>
<comment type="domain">
    <text evidence="6">Contains large globular domains required for ATP hydrolysis at each terminus and a third globular domain forming a flexible hinge near the middle of the molecule. These domains are separated by coiled-coil structures.</text>
</comment>
<comment type="subcellular location">
    <subcellularLocation>
        <location evidence="6">Cytoplasm</location>
    </subcellularLocation>
</comment>
<dbReference type="GO" id="GO:0003677">
    <property type="term" value="F:DNA binding"/>
    <property type="evidence" value="ECO:0007669"/>
    <property type="project" value="UniProtKB-UniRule"/>
</dbReference>
<keyword evidence="5 6" id="KW-0238">DNA-binding</keyword>
<dbReference type="GO" id="GO:0007062">
    <property type="term" value="P:sister chromatid cohesion"/>
    <property type="evidence" value="ECO:0007669"/>
    <property type="project" value="InterPro"/>
</dbReference>
<dbReference type="AlphaFoldDB" id="A0A3D5QB89"/>
<dbReference type="GO" id="GO:0005524">
    <property type="term" value="F:ATP binding"/>
    <property type="evidence" value="ECO:0007669"/>
    <property type="project" value="UniProtKB-UniRule"/>
</dbReference>
<feature type="coiled-coil region" evidence="6">
    <location>
        <begin position="170"/>
        <end position="197"/>
    </location>
</feature>
<feature type="coiled-coil region" evidence="6">
    <location>
        <begin position="635"/>
        <end position="894"/>
    </location>
</feature>
<dbReference type="HAMAP" id="MF_01894">
    <property type="entry name" value="Smc_prok"/>
    <property type="match status" value="1"/>
</dbReference>
<dbReference type="Proteomes" id="UP000262325">
    <property type="component" value="Unassembled WGS sequence"/>
</dbReference>
<comment type="function">
    <text evidence="6">Required for chromosome condensation and partitioning.</text>
</comment>
<comment type="caution">
    <text evidence="8">The sequence shown here is derived from an EMBL/GenBank/DDBJ whole genome shotgun (WGS) entry which is preliminary data.</text>
</comment>
<evidence type="ECO:0000313" key="9">
    <source>
        <dbReference type="Proteomes" id="UP000262325"/>
    </source>
</evidence>
<name>A0A3D5QB89_FLESI</name>
<dbReference type="GO" id="GO:0030261">
    <property type="term" value="P:chromosome condensation"/>
    <property type="evidence" value="ECO:0007669"/>
    <property type="project" value="InterPro"/>
</dbReference>
<dbReference type="InterPro" id="IPR011890">
    <property type="entry name" value="SMC_prok"/>
</dbReference>
<feature type="coiled-coil region" evidence="6">
    <location>
        <begin position="237"/>
        <end position="488"/>
    </location>
</feature>
<dbReference type="PIRSF" id="PIRSF005719">
    <property type="entry name" value="SMC"/>
    <property type="match status" value="1"/>
</dbReference>
<dbReference type="GO" id="GO:0007059">
    <property type="term" value="P:chromosome segregation"/>
    <property type="evidence" value="ECO:0007669"/>
    <property type="project" value="UniProtKB-UniRule"/>
</dbReference>
<evidence type="ECO:0000256" key="3">
    <source>
        <dbReference type="ARBA" id="ARBA00022840"/>
    </source>
</evidence>
<accession>A0A3D5QB89</accession>
<feature type="binding site" evidence="6">
    <location>
        <begin position="32"/>
        <end position="39"/>
    </location>
    <ligand>
        <name>ATP</name>
        <dbReference type="ChEBI" id="CHEBI:30616"/>
    </ligand>
</feature>
<reference evidence="8 9" key="1">
    <citation type="journal article" date="2018" name="Nat. Biotechnol.">
        <title>A standardized bacterial taxonomy based on genome phylogeny substantially revises the tree of life.</title>
        <authorList>
            <person name="Parks D.H."/>
            <person name="Chuvochina M."/>
            <person name="Waite D.W."/>
            <person name="Rinke C."/>
            <person name="Skarshewski A."/>
            <person name="Chaumeil P.A."/>
            <person name="Hugenholtz P."/>
        </authorList>
    </citation>
    <scope>NUCLEOTIDE SEQUENCE [LARGE SCALE GENOMIC DNA]</scope>
    <source>
        <strain evidence="8">UBA8672</strain>
    </source>
</reference>
<comment type="similarity">
    <text evidence="6">Belongs to the SMC family.</text>
</comment>
<evidence type="ECO:0000256" key="1">
    <source>
        <dbReference type="ARBA" id="ARBA00022490"/>
    </source>
</evidence>
<keyword evidence="2 6" id="KW-0547">Nucleotide-binding</keyword>
<dbReference type="Pfam" id="PF02463">
    <property type="entry name" value="SMC_N"/>
    <property type="match status" value="1"/>
</dbReference>
<gene>
    <name evidence="6" type="primary">smc</name>
    <name evidence="8" type="ORF">DHM44_05385</name>
</gene>
<evidence type="ECO:0000313" key="8">
    <source>
        <dbReference type="EMBL" id="HCW93096.1"/>
    </source>
</evidence>
<comment type="subunit">
    <text evidence="6">Homodimer.</text>
</comment>